<keyword evidence="5 7" id="KW-0472">Membrane</keyword>
<dbReference type="AlphaFoldDB" id="E6SFM3"/>
<organism evidence="9 10">
    <name type="scientific">Intrasporangium calvum (strain ATCC 23552 / DSM 43043 / JCM 3097 / NBRC 12989 / NCIMB 10167 / NRRL B-3866 / 7 KIP)</name>
    <dbReference type="NCBI Taxonomy" id="710696"/>
    <lineage>
        <taxon>Bacteria</taxon>
        <taxon>Bacillati</taxon>
        <taxon>Actinomycetota</taxon>
        <taxon>Actinomycetes</taxon>
        <taxon>Micrococcales</taxon>
        <taxon>Intrasporangiaceae</taxon>
        <taxon>Intrasporangium</taxon>
    </lineage>
</organism>
<evidence type="ECO:0000256" key="2">
    <source>
        <dbReference type="ARBA" id="ARBA00009399"/>
    </source>
</evidence>
<evidence type="ECO:0000256" key="3">
    <source>
        <dbReference type="ARBA" id="ARBA00022692"/>
    </source>
</evidence>
<keyword evidence="4 7" id="KW-1133">Transmembrane helix</keyword>
<sequence>MRSQVPRGSPDRRYAARVSRLREYLFVRHRHNWLLLVRFGLVGASGVVVNLATLILVKRLGTDPDHAIIGLPWSDYNLRWYHAYSTVAFLVANLWNFQLNRTWTFRSERHPAWWREYWPFLTVGLLGQVAGLLLLTLLMHPHSPLALPTDLLDDTTGLRTRLYWAQLLVIAVVTPLSFVLNKLWTFAAVRTRHSELADPVHTEAVLHGSMADSVGEADADLGEPTDTQATEPAAH</sequence>
<dbReference type="GO" id="GO:0000271">
    <property type="term" value="P:polysaccharide biosynthetic process"/>
    <property type="evidence" value="ECO:0007669"/>
    <property type="project" value="InterPro"/>
</dbReference>
<feature type="domain" description="GtrA/DPMS transmembrane" evidence="8">
    <location>
        <begin position="38"/>
        <end position="186"/>
    </location>
</feature>
<feature type="transmembrane region" description="Helical" evidence="7">
    <location>
        <begin position="80"/>
        <end position="97"/>
    </location>
</feature>
<feature type="region of interest" description="Disordered" evidence="6">
    <location>
        <begin position="216"/>
        <end position="235"/>
    </location>
</feature>
<dbReference type="STRING" id="710696.Intca_1250"/>
<evidence type="ECO:0000313" key="10">
    <source>
        <dbReference type="Proteomes" id="UP000008914"/>
    </source>
</evidence>
<feature type="transmembrane region" description="Helical" evidence="7">
    <location>
        <begin position="118"/>
        <end position="142"/>
    </location>
</feature>
<dbReference type="PANTHER" id="PTHR38459:SF1">
    <property type="entry name" value="PROPHAGE BACTOPRENOL-LINKED GLUCOSE TRANSLOCASE HOMOLOG"/>
    <property type="match status" value="1"/>
</dbReference>
<evidence type="ECO:0000256" key="4">
    <source>
        <dbReference type="ARBA" id="ARBA00022989"/>
    </source>
</evidence>
<gene>
    <name evidence="9" type="ordered locus">Intca_1250</name>
</gene>
<evidence type="ECO:0000256" key="7">
    <source>
        <dbReference type="SAM" id="Phobius"/>
    </source>
</evidence>
<evidence type="ECO:0000313" key="9">
    <source>
        <dbReference type="EMBL" id="ADU47768.1"/>
    </source>
</evidence>
<feature type="transmembrane region" description="Helical" evidence="7">
    <location>
        <begin position="162"/>
        <end position="184"/>
    </location>
</feature>
<dbReference type="InterPro" id="IPR007267">
    <property type="entry name" value="GtrA_DPMS_TM"/>
</dbReference>
<dbReference type="GO" id="GO:0005886">
    <property type="term" value="C:plasma membrane"/>
    <property type="evidence" value="ECO:0007669"/>
    <property type="project" value="TreeGrafter"/>
</dbReference>
<dbReference type="EMBL" id="CP002343">
    <property type="protein sequence ID" value="ADU47768.1"/>
    <property type="molecule type" value="Genomic_DNA"/>
</dbReference>
<dbReference type="InterPro" id="IPR051401">
    <property type="entry name" value="GtrA_CellWall_Glycosyl"/>
</dbReference>
<proteinExistence type="inferred from homology"/>
<dbReference type="Pfam" id="PF04138">
    <property type="entry name" value="GtrA_DPMS_TM"/>
    <property type="match status" value="1"/>
</dbReference>
<keyword evidence="10" id="KW-1185">Reference proteome</keyword>
<accession>E6SFM3</accession>
<evidence type="ECO:0000256" key="6">
    <source>
        <dbReference type="SAM" id="MobiDB-lite"/>
    </source>
</evidence>
<dbReference type="eggNOG" id="COG2246">
    <property type="taxonomic scope" value="Bacteria"/>
</dbReference>
<comment type="similarity">
    <text evidence="2">Belongs to the GtrA family.</text>
</comment>
<feature type="transmembrane region" description="Helical" evidence="7">
    <location>
        <begin position="35"/>
        <end position="57"/>
    </location>
</feature>
<evidence type="ECO:0000256" key="1">
    <source>
        <dbReference type="ARBA" id="ARBA00004141"/>
    </source>
</evidence>
<dbReference type="PANTHER" id="PTHR38459">
    <property type="entry name" value="PROPHAGE BACTOPRENOL-LINKED GLUCOSE TRANSLOCASE HOMOLOG"/>
    <property type="match status" value="1"/>
</dbReference>
<feature type="compositionally biased region" description="Polar residues" evidence="6">
    <location>
        <begin position="225"/>
        <end position="235"/>
    </location>
</feature>
<reference evidence="9 10" key="1">
    <citation type="journal article" date="2010" name="Stand. Genomic Sci.">
        <title>Complete genome sequence of Intrasporangium calvum type strain (7 KIP).</title>
        <authorList>
            <person name="Del Rio T.G."/>
            <person name="Chertkov O."/>
            <person name="Yasawong M."/>
            <person name="Lucas S."/>
            <person name="Deshpande S."/>
            <person name="Cheng J.F."/>
            <person name="Detter C."/>
            <person name="Tapia R."/>
            <person name="Han C."/>
            <person name="Goodwin L."/>
            <person name="Pitluck S."/>
            <person name="Liolios K."/>
            <person name="Ivanova N."/>
            <person name="Mavromatis K."/>
            <person name="Pati A."/>
            <person name="Chen A."/>
            <person name="Palaniappan K."/>
            <person name="Land M."/>
            <person name="Hauser L."/>
            <person name="Chang Y.J."/>
            <person name="Jeffries C.D."/>
            <person name="Rohde M."/>
            <person name="Pukall R."/>
            <person name="Sikorski J."/>
            <person name="Goker M."/>
            <person name="Woyke T."/>
            <person name="Bristow J."/>
            <person name="Eisen J.A."/>
            <person name="Markowitz V."/>
            <person name="Hugenholtz P."/>
            <person name="Kyrpides N.C."/>
            <person name="Klenk H.P."/>
            <person name="Lapidus A."/>
        </authorList>
    </citation>
    <scope>NUCLEOTIDE SEQUENCE [LARGE SCALE GENOMIC DNA]</scope>
    <source>
        <strain evidence="10">ATCC 23552 / DSM 43043 / JCM 3097 / NBRC 12989 / 7 KIP</strain>
    </source>
</reference>
<name>E6SFM3_INTC7</name>
<comment type="subcellular location">
    <subcellularLocation>
        <location evidence="1">Membrane</location>
        <topology evidence="1">Multi-pass membrane protein</topology>
    </subcellularLocation>
</comment>
<dbReference type="HOGENOM" id="CLU_101706_0_0_11"/>
<keyword evidence="3 7" id="KW-0812">Transmembrane</keyword>
<evidence type="ECO:0000259" key="8">
    <source>
        <dbReference type="Pfam" id="PF04138"/>
    </source>
</evidence>
<dbReference type="Proteomes" id="UP000008914">
    <property type="component" value="Chromosome"/>
</dbReference>
<evidence type="ECO:0000256" key="5">
    <source>
        <dbReference type="ARBA" id="ARBA00023136"/>
    </source>
</evidence>
<protein>
    <submittedName>
        <fullName evidence="9">GtrA family protein</fullName>
    </submittedName>
</protein>
<dbReference type="KEGG" id="ica:Intca_1250"/>